<protein>
    <recommendedName>
        <fullName evidence="2">DUF676 domain-containing protein</fullName>
    </recommendedName>
</protein>
<dbReference type="InterPro" id="IPR007751">
    <property type="entry name" value="DUF676_lipase-like"/>
</dbReference>
<keyword evidence="4" id="KW-1185">Reference proteome</keyword>
<dbReference type="Gene3D" id="3.40.50.1820">
    <property type="entry name" value="alpha/beta hydrolase"/>
    <property type="match status" value="1"/>
</dbReference>
<evidence type="ECO:0000259" key="2">
    <source>
        <dbReference type="Pfam" id="PF05057"/>
    </source>
</evidence>
<feature type="compositionally biased region" description="Basic and acidic residues" evidence="1">
    <location>
        <begin position="177"/>
        <end position="188"/>
    </location>
</feature>
<feature type="compositionally biased region" description="Basic and acidic residues" evidence="1">
    <location>
        <begin position="9"/>
        <end position="18"/>
    </location>
</feature>
<feature type="region of interest" description="Disordered" evidence="1">
    <location>
        <begin position="177"/>
        <end position="197"/>
    </location>
</feature>
<feature type="domain" description="DUF676" evidence="2">
    <location>
        <begin position="75"/>
        <end position="300"/>
    </location>
</feature>
<dbReference type="Pfam" id="PF05057">
    <property type="entry name" value="DUF676"/>
    <property type="match status" value="1"/>
</dbReference>
<dbReference type="InterPro" id="IPR029058">
    <property type="entry name" value="AB_hydrolase_fold"/>
</dbReference>
<dbReference type="EMBL" id="JAIWQS010000006">
    <property type="protein sequence ID" value="KAJ8762468.1"/>
    <property type="molecule type" value="Genomic_DNA"/>
</dbReference>
<dbReference type="AlphaFoldDB" id="A0AAV8T8B5"/>
<sequence length="404" mass="45422">MNSAVVGDSARKLQETPMRDSNGVNDIAAKSSGGDGRHKKKSRNNKYMPKFGCFRVENEKEGSFDIRVDRIGEPSNPNHLVVMVNGIIGSATDWKYGAKQLLRKYPRDIVVHCSKVNTRMLTLHGVDVMGCRLAEEVISVRQSYPSVQKISFVGHSLGGVIARYAIAKLYKRGTRKEISQGNGERKDDEFEETSPGKIAGLEPMNFITFATPHLGSRWHKQVPVFCGFWSLESLVARLSGFLGRTGKHLFLADGRNGRPPLLLQMVADSEDLKFISALESFKRRVAYANVRFDYLVGWSTSSLRHRTELPKRRHLSKDSKYPHIVHFDSSTVARTRNARVDGGKTTMEEEMLRGLTKVSWERVDVYFKEGAQRFGSHNTIQVNGTCMNSEGADVIQHMVDNFLL</sequence>
<proteinExistence type="predicted"/>
<dbReference type="PANTHER" id="PTHR12482:SF41">
    <property type="entry name" value="ALPHA_BETA-HYDROLASES SUPERFAMILY PROTEIN"/>
    <property type="match status" value="1"/>
</dbReference>
<dbReference type="PANTHER" id="PTHR12482">
    <property type="entry name" value="LIPASE ROG1-RELATED-RELATED"/>
    <property type="match status" value="1"/>
</dbReference>
<dbReference type="Proteomes" id="UP001159364">
    <property type="component" value="Linkage Group LG06"/>
</dbReference>
<evidence type="ECO:0000313" key="3">
    <source>
        <dbReference type="EMBL" id="KAJ8762468.1"/>
    </source>
</evidence>
<evidence type="ECO:0000313" key="4">
    <source>
        <dbReference type="Proteomes" id="UP001159364"/>
    </source>
</evidence>
<organism evidence="3 4">
    <name type="scientific">Erythroxylum novogranatense</name>
    <dbReference type="NCBI Taxonomy" id="1862640"/>
    <lineage>
        <taxon>Eukaryota</taxon>
        <taxon>Viridiplantae</taxon>
        <taxon>Streptophyta</taxon>
        <taxon>Embryophyta</taxon>
        <taxon>Tracheophyta</taxon>
        <taxon>Spermatophyta</taxon>
        <taxon>Magnoliopsida</taxon>
        <taxon>eudicotyledons</taxon>
        <taxon>Gunneridae</taxon>
        <taxon>Pentapetalae</taxon>
        <taxon>rosids</taxon>
        <taxon>fabids</taxon>
        <taxon>Malpighiales</taxon>
        <taxon>Erythroxylaceae</taxon>
        <taxon>Erythroxylum</taxon>
    </lineage>
</organism>
<evidence type="ECO:0000256" key="1">
    <source>
        <dbReference type="SAM" id="MobiDB-lite"/>
    </source>
</evidence>
<name>A0AAV8T8B5_9ROSI</name>
<dbReference type="InterPro" id="IPR044294">
    <property type="entry name" value="Lipase-like"/>
</dbReference>
<accession>A0AAV8T8B5</accession>
<comment type="caution">
    <text evidence="3">The sequence shown here is derived from an EMBL/GenBank/DDBJ whole genome shotgun (WGS) entry which is preliminary data.</text>
</comment>
<reference evidence="3 4" key="1">
    <citation type="submission" date="2021-09" db="EMBL/GenBank/DDBJ databases">
        <title>Genomic insights and catalytic innovation underlie evolution of tropane alkaloids biosynthesis.</title>
        <authorList>
            <person name="Wang Y.-J."/>
            <person name="Tian T."/>
            <person name="Huang J.-P."/>
            <person name="Huang S.-X."/>
        </authorList>
    </citation>
    <scope>NUCLEOTIDE SEQUENCE [LARGE SCALE GENOMIC DNA]</scope>
    <source>
        <strain evidence="3">KIB-2018</strain>
        <tissue evidence="3">Leaf</tissue>
    </source>
</reference>
<gene>
    <name evidence="3" type="ORF">K2173_007907</name>
</gene>
<dbReference type="SUPFAM" id="SSF53474">
    <property type="entry name" value="alpha/beta-Hydrolases"/>
    <property type="match status" value="1"/>
</dbReference>
<feature type="region of interest" description="Disordered" evidence="1">
    <location>
        <begin position="1"/>
        <end position="45"/>
    </location>
</feature>